<dbReference type="Pfam" id="PF00400">
    <property type="entry name" value="WD40"/>
    <property type="match status" value="3"/>
</dbReference>
<keyword evidence="1 3" id="KW-0853">WD repeat</keyword>
<dbReference type="OrthoDB" id="5580488at2759"/>
<dbReference type="InterPro" id="IPR015943">
    <property type="entry name" value="WD40/YVTN_repeat-like_dom_sf"/>
</dbReference>
<dbReference type="PROSITE" id="PS50294">
    <property type="entry name" value="WD_REPEATS_REGION"/>
    <property type="match status" value="2"/>
</dbReference>
<evidence type="ECO:0000313" key="6">
    <source>
        <dbReference type="Proteomes" id="UP000245119"/>
    </source>
</evidence>
<evidence type="ECO:0000256" key="1">
    <source>
        <dbReference type="ARBA" id="ARBA00022574"/>
    </source>
</evidence>
<comment type="caution">
    <text evidence="5">The sequence shown here is derived from an EMBL/GenBank/DDBJ whole genome shotgun (WGS) entry which is preliminary data.</text>
</comment>
<dbReference type="Gene3D" id="2.130.10.10">
    <property type="entry name" value="YVTN repeat-like/Quinoprotein amine dehydrogenase"/>
    <property type="match status" value="2"/>
</dbReference>
<feature type="repeat" description="WD" evidence="3">
    <location>
        <begin position="408"/>
        <end position="449"/>
    </location>
</feature>
<dbReference type="PANTHER" id="PTHR22847:SF736">
    <property type="entry name" value="F-BOX DOMAIN-CONTAINING PROTEIN"/>
    <property type="match status" value="1"/>
</dbReference>
<feature type="repeat" description="WD" evidence="3">
    <location>
        <begin position="327"/>
        <end position="367"/>
    </location>
</feature>
<dbReference type="InterPro" id="IPR001680">
    <property type="entry name" value="WD40_rpt"/>
</dbReference>
<dbReference type="EMBL" id="PZQS01000006">
    <property type="protein sequence ID" value="PVD28511.1"/>
    <property type="molecule type" value="Genomic_DNA"/>
</dbReference>
<dbReference type="STRING" id="400727.A0A2T7P525"/>
<reference evidence="5 6" key="1">
    <citation type="submission" date="2018-04" db="EMBL/GenBank/DDBJ databases">
        <title>The genome of golden apple snail Pomacea canaliculata provides insight into stress tolerance and invasive adaptation.</title>
        <authorList>
            <person name="Liu C."/>
            <person name="Liu B."/>
            <person name="Ren Y."/>
            <person name="Zhang Y."/>
            <person name="Wang H."/>
            <person name="Li S."/>
            <person name="Jiang F."/>
            <person name="Yin L."/>
            <person name="Zhang G."/>
            <person name="Qian W."/>
            <person name="Fan W."/>
        </authorList>
    </citation>
    <scope>NUCLEOTIDE SEQUENCE [LARGE SCALE GENOMIC DNA]</scope>
    <source>
        <strain evidence="5">SZHN2017</strain>
        <tissue evidence="5">Muscle</tissue>
    </source>
</reference>
<dbReference type="CDD" id="cd00200">
    <property type="entry name" value="WD40"/>
    <property type="match status" value="1"/>
</dbReference>
<name>A0A2T7P525_POMCA</name>
<feature type="compositionally biased region" description="Acidic residues" evidence="4">
    <location>
        <begin position="548"/>
        <end position="557"/>
    </location>
</feature>
<proteinExistence type="predicted"/>
<feature type="region of interest" description="Disordered" evidence="4">
    <location>
        <begin position="531"/>
        <end position="557"/>
    </location>
</feature>
<feature type="compositionally biased region" description="Basic and acidic residues" evidence="4">
    <location>
        <begin position="293"/>
        <end position="323"/>
    </location>
</feature>
<dbReference type="InterPro" id="IPR036322">
    <property type="entry name" value="WD40_repeat_dom_sf"/>
</dbReference>
<dbReference type="AlphaFoldDB" id="A0A2T7P525"/>
<dbReference type="SMART" id="SM00320">
    <property type="entry name" value="WD40"/>
    <property type="match status" value="5"/>
</dbReference>
<feature type="repeat" description="WD" evidence="3">
    <location>
        <begin position="511"/>
        <end position="534"/>
    </location>
</feature>
<dbReference type="PRINTS" id="PR00320">
    <property type="entry name" value="GPROTEINBRPT"/>
</dbReference>
<evidence type="ECO:0000256" key="3">
    <source>
        <dbReference type="PROSITE-ProRule" id="PRU00221"/>
    </source>
</evidence>
<organism evidence="5 6">
    <name type="scientific">Pomacea canaliculata</name>
    <name type="common">Golden apple snail</name>
    <dbReference type="NCBI Taxonomy" id="400727"/>
    <lineage>
        <taxon>Eukaryota</taxon>
        <taxon>Metazoa</taxon>
        <taxon>Spiralia</taxon>
        <taxon>Lophotrochozoa</taxon>
        <taxon>Mollusca</taxon>
        <taxon>Gastropoda</taxon>
        <taxon>Caenogastropoda</taxon>
        <taxon>Architaenioglossa</taxon>
        <taxon>Ampullarioidea</taxon>
        <taxon>Ampullariidae</taxon>
        <taxon>Pomacea</taxon>
    </lineage>
</organism>
<evidence type="ECO:0000256" key="2">
    <source>
        <dbReference type="ARBA" id="ARBA00022737"/>
    </source>
</evidence>
<dbReference type="PANTHER" id="PTHR22847">
    <property type="entry name" value="WD40 REPEAT PROTEIN"/>
    <property type="match status" value="1"/>
</dbReference>
<gene>
    <name evidence="5" type="ORF">C0Q70_11099</name>
</gene>
<dbReference type="SUPFAM" id="SSF50978">
    <property type="entry name" value="WD40 repeat-like"/>
    <property type="match status" value="1"/>
</dbReference>
<dbReference type="PROSITE" id="PS50082">
    <property type="entry name" value="WD_REPEATS_2"/>
    <property type="match status" value="4"/>
</dbReference>
<dbReference type="Proteomes" id="UP000245119">
    <property type="component" value="Linkage Group LG6"/>
</dbReference>
<feature type="region of interest" description="Disordered" evidence="4">
    <location>
        <begin position="288"/>
        <end position="325"/>
    </location>
</feature>
<feature type="repeat" description="WD" evidence="3">
    <location>
        <begin position="368"/>
        <end position="407"/>
    </location>
</feature>
<evidence type="ECO:0000313" key="5">
    <source>
        <dbReference type="EMBL" id="PVD28511.1"/>
    </source>
</evidence>
<dbReference type="PROSITE" id="PS00678">
    <property type="entry name" value="WD_REPEATS_1"/>
    <property type="match status" value="2"/>
</dbReference>
<sequence>MNAVEFLVSHNAKAKRSTVLNVKLKDQVKGVQTQAPDPIRQESLVWRGHGGRHPTHSSVAFDRQLDKVSIWLEQWDHDTKCAVLEAILRHSGYKQFQFLATVLQPSLHRDFMYAASIRFPDIDFKPISTHVSRELKARSRSKVEKHRLARSLIGSCSTLSVGSEGFLTDRFYPDTTRSVQPESVSTRGAVARRFTKLLSLISQSTWSSRDAEIPEEGMQLLKWYTNSWNGVQVLAEVGQPQQPVGGQVQRGQVESTDIGRPHLEASVSGQPQPPSELEQWYLPHHRFQRPHAKRADGDLRQIPDRQRQRRQDDSGVGHPDRTAAARAQGHTKGVWCLQFFTKHLLVSGSFDSTIKVWNLRTGNTSRTLLSHSGPVWALARHGNLLASVSQDRTAKVWNINRCRLLHTLTGHNAAIFSVDMNESGSTVITGSADRSVRLWSVETGKCQKVIWVSPSTSIMALSYSQGYFACSYGNTICLYRGTKLVKTFNEHYKRVETLQLRIVDAETGEGMLVSGGQDSMVKYWDVSKRRMPGRSSRDADNNHGYCSDNEDSNGDDG</sequence>
<accession>A0A2T7P525</accession>
<keyword evidence="6" id="KW-1185">Reference proteome</keyword>
<keyword evidence="2" id="KW-0677">Repeat</keyword>
<protein>
    <submittedName>
        <fullName evidence="5">Uncharacterized protein</fullName>
    </submittedName>
</protein>
<dbReference type="InterPro" id="IPR019775">
    <property type="entry name" value="WD40_repeat_CS"/>
</dbReference>
<dbReference type="InterPro" id="IPR020472">
    <property type="entry name" value="WD40_PAC1"/>
</dbReference>
<evidence type="ECO:0000256" key="4">
    <source>
        <dbReference type="SAM" id="MobiDB-lite"/>
    </source>
</evidence>